<dbReference type="PANTHER" id="PTHR47892:SF1">
    <property type="entry name" value="UNIVERSAL STRESS PROTEIN E"/>
    <property type="match status" value="1"/>
</dbReference>
<gene>
    <name evidence="6" type="ORF">AFK24_06080</name>
</gene>
<comment type="function">
    <text evidence="4">Required for resistance to DNA-damaging agents.</text>
</comment>
<dbReference type="Proteomes" id="UP000093104">
    <property type="component" value="Unassembled WGS sequence"/>
</dbReference>
<dbReference type="SUPFAM" id="SSF52402">
    <property type="entry name" value="Adenine nucleotide alpha hydrolases-like"/>
    <property type="match status" value="2"/>
</dbReference>
<comment type="similarity">
    <text evidence="2">Belongs to the universal stress protein A family.</text>
</comment>
<comment type="subcellular location">
    <subcellularLocation>
        <location evidence="1">Cytoplasm</location>
    </subcellularLocation>
</comment>
<feature type="domain" description="UspA" evidence="5">
    <location>
        <begin position="154"/>
        <end position="301"/>
    </location>
</feature>
<sequence>MSEQPRFMLIASSQMESNPVFDRAAALAKAHGAALHIVVFDYLEGLVTANLVNEDVREALQASYVERHRSWLEDQARPLRELGGTITTEVIWVDEPLDEILIHLREQPMDALIKGLEYQSRLSRMIFTPLDIHLLRECPTPLHFVSHAKHALPRRILAAVDPFHRDGRYQDFNDRILHEAVKLATACDARVDVLYAHDLSSISSAEFGFDDGSAFFSSKVAKTLFEAQGEAFNELADRNSIPPEQRHMIMGAPANVLSAYASAHDIDVVVMGRVGHRKPGRLVGSTVESLLYKVPCSIWVIAPELLD</sequence>
<keyword evidence="3" id="KW-0963">Cytoplasm</keyword>
<dbReference type="PATRIC" id="fig|317.243.peg.4246"/>
<evidence type="ECO:0000259" key="5">
    <source>
        <dbReference type="Pfam" id="PF00582"/>
    </source>
</evidence>
<feature type="domain" description="UspA" evidence="5">
    <location>
        <begin position="16"/>
        <end position="145"/>
    </location>
</feature>
<evidence type="ECO:0000313" key="7">
    <source>
        <dbReference type="Proteomes" id="UP000093104"/>
    </source>
</evidence>
<dbReference type="Pfam" id="PF00582">
    <property type="entry name" value="Usp"/>
    <property type="match status" value="2"/>
</dbReference>
<dbReference type="EMBL" id="LGSI01000020">
    <property type="protein sequence ID" value="OCR26106.1"/>
    <property type="molecule type" value="Genomic_DNA"/>
</dbReference>
<reference evidence="6 7" key="1">
    <citation type="submission" date="2015-07" db="EMBL/GenBank/DDBJ databases">
        <title>Draft genome sequence of a diazotrophic, plant growth-promoting rhizobacterium of the Pseudomonas syringae complex.</title>
        <authorList>
            <person name="Patten C.L."/>
            <person name="Jeong H."/>
        </authorList>
    </citation>
    <scope>NUCLEOTIDE SEQUENCE [LARGE SCALE GENOMIC DNA]</scope>
    <source>
        <strain evidence="6 7">GR12-2</strain>
    </source>
</reference>
<dbReference type="RefSeq" id="WP_065832374.1">
    <property type="nucleotide sequence ID" value="NZ_LGSI01000020.1"/>
</dbReference>
<comment type="caution">
    <text evidence="6">The sequence shown here is derived from an EMBL/GenBank/DDBJ whole genome shotgun (WGS) entry which is preliminary data.</text>
</comment>
<evidence type="ECO:0000256" key="4">
    <source>
        <dbReference type="ARBA" id="ARBA00037131"/>
    </source>
</evidence>
<organism evidence="6 7">
    <name type="scientific">Pseudomonas syringae</name>
    <dbReference type="NCBI Taxonomy" id="317"/>
    <lineage>
        <taxon>Bacteria</taxon>
        <taxon>Pseudomonadati</taxon>
        <taxon>Pseudomonadota</taxon>
        <taxon>Gammaproteobacteria</taxon>
        <taxon>Pseudomonadales</taxon>
        <taxon>Pseudomonadaceae</taxon>
        <taxon>Pseudomonas</taxon>
    </lineage>
</organism>
<protein>
    <submittedName>
        <fullName evidence="6">Universal stress protein</fullName>
    </submittedName>
</protein>
<dbReference type="Gene3D" id="3.40.50.12370">
    <property type="match status" value="1"/>
</dbReference>
<evidence type="ECO:0000256" key="2">
    <source>
        <dbReference type="ARBA" id="ARBA00008791"/>
    </source>
</evidence>
<proteinExistence type="inferred from homology"/>
<dbReference type="GO" id="GO:0005737">
    <property type="term" value="C:cytoplasm"/>
    <property type="evidence" value="ECO:0007669"/>
    <property type="project" value="UniProtKB-SubCell"/>
</dbReference>
<dbReference type="InterPro" id="IPR006016">
    <property type="entry name" value="UspA"/>
</dbReference>
<evidence type="ECO:0000256" key="1">
    <source>
        <dbReference type="ARBA" id="ARBA00004496"/>
    </source>
</evidence>
<evidence type="ECO:0000256" key="3">
    <source>
        <dbReference type="ARBA" id="ARBA00022490"/>
    </source>
</evidence>
<evidence type="ECO:0000313" key="6">
    <source>
        <dbReference type="EMBL" id="OCR26106.1"/>
    </source>
</evidence>
<name>A0A1C7ZAP5_PSESX</name>
<accession>A0A1C7ZAP5</accession>
<dbReference type="AlphaFoldDB" id="A0A1C7ZAP5"/>
<dbReference type="OrthoDB" id="239260at2"/>
<dbReference type="PANTHER" id="PTHR47892">
    <property type="entry name" value="UNIVERSAL STRESS PROTEIN E"/>
    <property type="match status" value="1"/>
</dbReference>